<reference evidence="2 3" key="1">
    <citation type="submission" date="2023-01" db="EMBL/GenBank/DDBJ databases">
        <title>Analysis of 21 Apiospora genomes using comparative genomics revels a genus with tremendous synthesis potential of carbohydrate active enzymes and secondary metabolites.</title>
        <authorList>
            <person name="Sorensen T."/>
        </authorList>
    </citation>
    <scope>NUCLEOTIDE SEQUENCE [LARGE SCALE GENOMIC DNA]</scope>
    <source>
        <strain evidence="2 3">CBS 24483</strain>
    </source>
</reference>
<sequence length="202" mass="22511">MKDFIIALTLFWAFLSPGLRIPSGPASCYLDIATPERVAKAKEIVDKKYQEAAERMAQGLPEKTTANATGPGTFSKDIVHCGKPQINKKIFETANHIFKDWCDSEEGGVRPFSHQYMDFGDVRLAICNWGLWNPCHGTEVEAAWEALDLVCPQEGFAEKDDETVSTGMWYRGDWLKGYFRSNCTTGDLCNGDRTGVACRNEG</sequence>
<gene>
    <name evidence="2" type="ORF">PG986_011390</name>
</gene>
<protein>
    <submittedName>
        <fullName evidence="2">Uncharacterized protein</fullName>
    </submittedName>
</protein>
<keyword evidence="3" id="KW-1185">Reference proteome</keyword>
<evidence type="ECO:0000313" key="2">
    <source>
        <dbReference type="EMBL" id="KAK7947069.1"/>
    </source>
</evidence>
<feature type="chain" id="PRO_5045207344" evidence="1">
    <location>
        <begin position="21"/>
        <end position="202"/>
    </location>
</feature>
<dbReference type="EMBL" id="JAQQWE010000007">
    <property type="protein sequence ID" value="KAK7947069.1"/>
    <property type="molecule type" value="Genomic_DNA"/>
</dbReference>
<keyword evidence="1" id="KW-0732">Signal</keyword>
<comment type="caution">
    <text evidence="2">The sequence shown here is derived from an EMBL/GenBank/DDBJ whole genome shotgun (WGS) entry which is preliminary data.</text>
</comment>
<dbReference type="GeneID" id="92080674"/>
<dbReference type="RefSeq" id="XP_066697103.1">
    <property type="nucleotide sequence ID" value="XM_066847612.1"/>
</dbReference>
<proteinExistence type="predicted"/>
<evidence type="ECO:0000313" key="3">
    <source>
        <dbReference type="Proteomes" id="UP001391051"/>
    </source>
</evidence>
<feature type="signal peptide" evidence="1">
    <location>
        <begin position="1"/>
        <end position="20"/>
    </location>
</feature>
<organism evidence="2 3">
    <name type="scientific">Apiospora aurea</name>
    <dbReference type="NCBI Taxonomy" id="335848"/>
    <lineage>
        <taxon>Eukaryota</taxon>
        <taxon>Fungi</taxon>
        <taxon>Dikarya</taxon>
        <taxon>Ascomycota</taxon>
        <taxon>Pezizomycotina</taxon>
        <taxon>Sordariomycetes</taxon>
        <taxon>Xylariomycetidae</taxon>
        <taxon>Amphisphaeriales</taxon>
        <taxon>Apiosporaceae</taxon>
        <taxon>Apiospora</taxon>
    </lineage>
</organism>
<evidence type="ECO:0000256" key="1">
    <source>
        <dbReference type="SAM" id="SignalP"/>
    </source>
</evidence>
<dbReference type="Proteomes" id="UP001391051">
    <property type="component" value="Unassembled WGS sequence"/>
</dbReference>
<accession>A0ABR1Q4W4</accession>
<name>A0ABR1Q4W4_9PEZI</name>